<reference evidence="6" key="1">
    <citation type="submission" date="2016-08" db="EMBL/GenBank/DDBJ databases">
        <title>Complete genome of Cloacibacillus porcorum.</title>
        <authorList>
            <person name="Looft T."/>
            <person name="Bayles D.O."/>
            <person name="Alt D.P."/>
        </authorList>
    </citation>
    <scope>NUCLEOTIDE SEQUENCE [LARGE SCALE GENOMIC DNA]</scope>
    <source>
        <strain evidence="6">CL-84</strain>
    </source>
</reference>
<dbReference type="SUPFAM" id="SSF53850">
    <property type="entry name" value="Periplasmic binding protein-like II"/>
    <property type="match status" value="1"/>
</dbReference>
<dbReference type="Gene3D" id="1.10.10.10">
    <property type="entry name" value="Winged helix-like DNA-binding domain superfamily/Winged helix DNA-binding domain"/>
    <property type="match status" value="1"/>
</dbReference>
<dbReference type="Gene3D" id="3.40.190.290">
    <property type="match status" value="1"/>
</dbReference>
<keyword evidence="2" id="KW-0805">Transcription regulation</keyword>
<dbReference type="InterPro" id="IPR036390">
    <property type="entry name" value="WH_DNA-bd_sf"/>
</dbReference>
<evidence type="ECO:0000259" key="5">
    <source>
        <dbReference type="PROSITE" id="PS50931"/>
    </source>
</evidence>
<keyword evidence="3" id="KW-0238">DNA-binding</keyword>
<dbReference type="OrthoDB" id="63123at2"/>
<dbReference type="AlphaFoldDB" id="A0A1B2I467"/>
<dbReference type="InterPro" id="IPR050950">
    <property type="entry name" value="HTH-type_LysR_regulators"/>
</dbReference>
<dbReference type="Pfam" id="PF03466">
    <property type="entry name" value="LysR_substrate"/>
    <property type="match status" value="1"/>
</dbReference>
<evidence type="ECO:0000256" key="1">
    <source>
        <dbReference type="ARBA" id="ARBA00009437"/>
    </source>
</evidence>
<dbReference type="InterPro" id="IPR005119">
    <property type="entry name" value="LysR_subst-bd"/>
</dbReference>
<dbReference type="PANTHER" id="PTHR30419:SF24">
    <property type="entry name" value="HTH-TYPE TRANSCRIPTIONAL REGULATOR CZCR"/>
    <property type="match status" value="1"/>
</dbReference>
<dbReference type="InterPro" id="IPR036388">
    <property type="entry name" value="WH-like_DNA-bd_sf"/>
</dbReference>
<name>A0A1B2I467_9BACT</name>
<evidence type="ECO:0000256" key="2">
    <source>
        <dbReference type="ARBA" id="ARBA00023015"/>
    </source>
</evidence>
<dbReference type="GO" id="GO:0003677">
    <property type="term" value="F:DNA binding"/>
    <property type="evidence" value="ECO:0007669"/>
    <property type="project" value="UniProtKB-KW"/>
</dbReference>
<dbReference type="GO" id="GO:0003700">
    <property type="term" value="F:DNA-binding transcription factor activity"/>
    <property type="evidence" value="ECO:0007669"/>
    <property type="project" value="InterPro"/>
</dbReference>
<dbReference type="KEGG" id="cpor:BED41_06515"/>
<dbReference type="InterPro" id="IPR000847">
    <property type="entry name" value="LysR_HTH_N"/>
</dbReference>
<protein>
    <recommendedName>
        <fullName evidence="5">HTH lysR-type domain-containing protein</fullName>
    </recommendedName>
</protein>
<dbReference type="GO" id="GO:0005829">
    <property type="term" value="C:cytosol"/>
    <property type="evidence" value="ECO:0007669"/>
    <property type="project" value="TreeGrafter"/>
</dbReference>
<proteinExistence type="inferred from homology"/>
<accession>A0A1B2I467</accession>
<dbReference type="GeneID" id="83057503"/>
<gene>
    <name evidence="6" type="ORF">BED41_06515</name>
</gene>
<dbReference type="PROSITE" id="PS50931">
    <property type="entry name" value="HTH_LYSR"/>
    <property type="match status" value="1"/>
</dbReference>
<dbReference type="PANTHER" id="PTHR30419">
    <property type="entry name" value="HTH-TYPE TRANSCRIPTIONAL REGULATOR YBHD"/>
    <property type="match status" value="1"/>
</dbReference>
<dbReference type="EMBL" id="CP016757">
    <property type="protein sequence ID" value="ANZ44771.1"/>
    <property type="molecule type" value="Genomic_DNA"/>
</dbReference>
<dbReference type="CDD" id="cd05466">
    <property type="entry name" value="PBP2_LTTR_substrate"/>
    <property type="match status" value="1"/>
</dbReference>
<comment type="similarity">
    <text evidence="1">Belongs to the LysR transcriptional regulatory family.</text>
</comment>
<evidence type="ECO:0000313" key="7">
    <source>
        <dbReference type="Proteomes" id="UP000093044"/>
    </source>
</evidence>
<evidence type="ECO:0000313" key="6">
    <source>
        <dbReference type="EMBL" id="ANZ44771.1"/>
    </source>
</evidence>
<dbReference type="Proteomes" id="UP000093044">
    <property type="component" value="Chromosome"/>
</dbReference>
<organism evidence="6 7">
    <name type="scientific">Cloacibacillus porcorum</name>
    <dbReference type="NCBI Taxonomy" id="1197717"/>
    <lineage>
        <taxon>Bacteria</taxon>
        <taxon>Thermotogati</taxon>
        <taxon>Synergistota</taxon>
        <taxon>Synergistia</taxon>
        <taxon>Synergistales</taxon>
        <taxon>Synergistaceae</taxon>
        <taxon>Cloacibacillus</taxon>
    </lineage>
</organism>
<evidence type="ECO:0000256" key="3">
    <source>
        <dbReference type="ARBA" id="ARBA00023125"/>
    </source>
</evidence>
<dbReference type="RefSeq" id="WP_066744227.1">
    <property type="nucleotide sequence ID" value="NZ_CP016757.1"/>
</dbReference>
<feature type="domain" description="HTH lysR-type" evidence="5">
    <location>
        <begin position="1"/>
        <end position="58"/>
    </location>
</feature>
<keyword evidence="4" id="KW-0804">Transcription</keyword>
<sequence length="299" mass="33606">MDINKLQVFLKVIEHNNLTKAAESLGYTQSGITHIINGIEKEVGFRLLKRCHSGVSLTPEGEQLIQFFTDLVDINHQMNHKIMQVKGLTQGSIRIGSYTSVTLFYLPEILKEFLKQHPNIDISLMKGNCSDMEKCLDEGTIDVAFLSQQDYHSYDFIELLQDPIYAAMSPENQLAEYDPLPIKMLNNAPILHFVAPTGRDLDVEKILTQITPRVVYTTNFDYSLISMARQNLGVCLVPGLIAENEKDGVVLRELSPHCYRTLGMAVPLLSDASPATKSFIECAEMVVKKQKTTQVQTDK</sequence>
<evidence type="ECO:0000256" key="4">
    <source>
        <dbReference type="ARBA" id="ARBA00023163"/>
    </source>
</evidence>
<dbReference type="Pfam" id="PF00126">
    <property type="entry name" value="HTH_1"/>
    <property type="match status" value="1"/>
</dbReference>
<dbReference type="SUPFAM" id="SSF46785">
    <property type="entry name" value="Winged helix' DNA-binding domain"/>
    <property type="match status" value="1"/>
</dbReference>
<keyword evidence="7" id="KW-1185">Reference proteome</keyword>